<keyword evidence="2" id="KW-0813">Transport</keyword>
<evidence type="ECO:0000313" key="7">
    <source>
        <dbReference type="EMBL" id="AXY74464.1"/>
    </source>
</evidence>
<feature type="transmembrane region" description="Helical" evidence="6">
    <location>
        <begin position="397"/>
        <end position="420"/>
    </location>
</feature>
<keyword evidence="8" id="KW-1185">Reference proteome</keyword>
<dbReference type="RefSeq" id="WP_119050351.1">
    <property type="nucleotide sequence ID" value="NZ_CP032157.1"/>
</dbReference>
<evidence type="ECO:0000256" key="6">
    <source>
        <dbReference type="SAM" id="Phobius"/>
    </source>
</evidence>
<dbReference type="GO" id="GO:0022857">
    <property type="term" value="F:transmembrane transporter activity"/>
    <property type="evidence" value="ECO:0007669"/>
    <property type="project" value="InterPro"/>
</dbReference>
<dbReference type="Proteomes" id="UP000263900">
    <property type="component" value="Chromosome"/>
</dbReference>
<reference evidence="7 8" key="1">
    <citation type="submission" date="2018-09" db="EMBL/GenBank/DDBJ databases">
        <title>Genome sequencing of strain 6GH32-13.</title>
        <authorList>
            <person name="Weon H.-Y."/>
            <person name="Heo J."/>
            <person name="Kwon S.-W."/>
        </authorList>
    </citation>
    <scope>NUCLEOTIDE SEQUENCE [LARGE SCALE GENOMIC DNA]</scope>
    <source>
        <strain evidence="7 8">5GH32-13</strain>
    </source>
</reference>
<comment type="subcellular location">
    <subcellularLocation>
        <location evidence="1">Membrane</location>
        <topology evidence="1">Multi-pass membrane protein</topology>
    </subcellularLocation>
</comment>
<proteinExistence type="predicted"/>
<feature type="transmembrane region" description="Helical" evidence="6">
    <location>
        <begin position="21"/>
        <end position="40"/>
    </location>
</feature>
<feature type="transmembrane region" description="Helical" evidence="6">
    <location>
        <begin position="366"/>
        <end position="385"/>
    </location>
</feature>
<dbReference type="OrthoDB" id="7584869at2"/>
<evidence type="ECO:0000256" key="1">
    <source>
        <dbReference type="ARBA" id="ARBA00004141"/>
    </source>
</evidence>
<feature type="transmembrane region" description="Helical" evidence="6">
    <location>
        <begin position="60"/>
        <end position="83"/>
    </location>
</feature>
<evidence type="ECO:0000256" key="5">
    <source>
        <dbReference type="ARBA" id="ARBA00023136"/>
    </source>
</evidence>
<keyword evidence="5 6" id="KW-0472">Membrane</keyword>
<dbReference type="PANTHER" id="PTHR19432:SF35">
    <property type="entry name" value="SOLUTE CARRIER FAMILY 45 MEMBER 3 ISOFORM X1"/>
    <property type="match status" value="1"/>
</dbReference>
<accession>A0A3B7MJ35</accession>
<feature type="transmembrane region" description="Helical" evidence="6">
    <location>
        <begin position="156"/>
        <end position="178"/>
    </location>
</feature>
<keyword evidence="4 6" id="KW-1133">Transmembrane helix</keyword>
<keyword evidence="3 6" id="KW-0812">Transmembrane</keyword>
<dbReference type="InterPro" id="IPR011701">
    <property type="entry name" value="MFS"/>
</dbReference>
<dbReference type="InterPro" id="IPR036259">
    <property type="entry name" value="MFS_trans_sf"/>
</dbReference>
<dbReference type="EMBL" id="CP032157">
    <property type="protein sequence ID" value="AXY74464.1"/>
    <property type="molecule type" value="Genomic_DNA"/>
</dbReference>
<name>A0A3B7MJ35_9BACT</name>
<feature type="transmembrane region" description="Helical" evidence="6">
    <location>
        <begin position="198"/>
        <end position="218"/>
    </location>
</feature>
<dbReference type="KEGG" id="pseg:D3H65_10950"/>
<feature type="transmembrane region" description="Helical" evidence="6">
    <location>
        <begin position="432"/>
        <end position="453"/>
    </location>
</feature>
<evidence type="ECO:0000256" key="2">
    <source>
        <dbReference type="ARBA" id="ARBA00022448"/>
    </source>
</evidence>
<dbReference type="PANTHER" id="PTHR19432">
    <property type="entry name" value="SUGAR TRANSPORTER"/>
    <property type="match status" value="1"/>
</dbReference>
<dbReference type="Pfam" id="PF07690">
    <property type="entry name" value="MFS_1"/>
    <property type="match status" value="1"/>
</dbReference>
<evidence type="ECO:0000313" key="8">
    <source>
        <dbReference type="Proteomes" id="UP000263900"/>
    </source>
</evidence>
<dbReference type="GO" id="GO:0016020">
    <property type="term" value="C:membrane"/>
    <property type="evidence" value="ECO:0007669"/>
    <property type="project" value="UniProtKB-SubCell"/>
</dbReference>
<feature type="transmembrane region" description="Helical" evidence="6">
    <location>
        <begin position="263"/>
        <end position="281"/>
    </location>
</feature>
<evidence type="ECO:0000256" key="3">
    <source>
        <dbReference type="ARBA" id="ARBA00022692"/>
    </source>
</evidence>
<dbReference type="AlphaFoldDB" id="A0A3B7MJ35"/>
<protein>
    <submittedName>
        <fullName evidence="7">MFS transporter</fullName>
    </submittedName>
</protein>
<feature type="transmembrane region" description="Helical" evidence="6">
    <location>
        <begin position="312"/>
        <end position="334"/>
    </location>
</feature>
<dbReference type="SUPFAM" id="SSF103473">
    <property type="entry name" value="MFS general substrate transporter"/>
    <property type="match status" value="1"/>
</dbReference>
<evidence type="ECO:0000256" key="4">
    <source>
        <dbReference type="ARBA" id="ARBA00022989"/>
    </source>
</evidence>
<organism evidence="7 8">
    <name type="scientific">Paraflavitalea soli</name>
    <dbReference type="NCBI Taxonomy" id="2315862"/>
    <lineage>
        <taxon>Bacteria</taxon>
        <taxon>Pseudomonadati</taxon>
        <taxon>Bacteroidota</taxon>
        <taxon>Chitinophagia</taxon>
        <taxon>Chitinophagales</taxon>
        <taxon>Chitinophagaceae</taxon>
        <taxon>Paraflavitalea</taxon>
    </lineage>
</organism>
<feature type="transmembrane region" description="Helical" evidence="6">
    <location>
        <begin position="118"/>
        <end position="136"/>
    </location>
</feature>
<dbReference type="Gene3D" id="1.20.1250.20">
    <property type="entry name" value="MFS general substrate transporter like domains"/>
    <property type="match status" value="1"/>
</dbReference>
<sequence>MEPITPLTLETEKAIQVKPSVNFWQIWNMCFGFFGIQFGWTLQMNNMSAIYEYLGAKPEAIPGLWLAAPMTGLLVQPIIGYLSDRTWHPRWGRRRPYFLIGAILSSLALFVMPNSPTVWIAAGTLWILDSCINISMEPFRAFVADNLNDKQRAFGYAMQSMFIGAAAFIAGFLPSYLVKWEWLGISRDKVGGGIPQNIMWSFYIGGIMFLGAVLYTVLRSREYPPRDPNWKQKLNAQHGTGFNGAVKEIWHSITHMPQQMKRLALVQFLTWPGLFLMWFYYSTGVARDIFKGDATATDAGVRDLFTQGVEHAGATSAVLNLVTCLFSFSLPFWVGKFGRKMTHTFCLLIGGVGLISVNYITDPSMLYLSMSMVGIAWASILSMPYSMLAGHLPENKIGIYMGIFNFFIVLPEIIASLFFGKIMENYLHNDRLLAVQIGGILLISAGFVCALIVKDKMKEDLL</sequence>
<feature type="transmembrane region" description="Helical" evidence="6">
    <location>
        <begin position="95"/>
        <end position="112"/>
    </location>
</feature>
<feature type="transmembrane region" description="Helical" evidence="6">
    <location>
        <begin position="341"/>
        <end position="360"/>
    </location>
</feature>
<gene>
    <name evidence="7" type="ORF">D3H65_10950</name>
</gene>